<dbReference type="AlphaFoldDB" id="A0A9D9GW81"/>
<evidence type="ECO:0000313" key="2">
    <source>
        <dbReference type="Proteomes" id="UP000823634"/>
    </source>
</evidence>
<dbReference type="EMBL" id="JADINA010000019">
    <property type="protein sequence ID" value="MBO8426248.1"/>
    <property type="molecule type" value="Genomic_DNA"/>
</dbReference>
<organism evidence="1 2">
    <name type="scientific">Candidatus Alloenteromonas pullistercoris</name>
    <dbReference type="NCBI Taxonomy" id="2840785"/>
    <lineage>
        <taxon>Bacteria</taxon>
        <taxon>Bacillati</taxon>
        <taxon>Bacillota</taxon>
        <taxon>Bacillota incertae sedis</taxon>
        <taxon>Candidatus Alloenteromonas</taxon>
    </lineage>
</organism>
<name>A0A9D9GW81_9FIRM</name>
<proteinExistence type="predicted"/>
<protein>
    <submittedName>
        <fullName evidence="1">Helix-turn-helix domain-containing protein</fullName>
    </submittedName>
</protein>
<sequence length="68" mass="7836">MLSHGNRLKEIAKALGLHPTALSREIRRNRSKTKLGDGECPIDARRFAFARKLKNQLTLIPKRQKAWE</sequence>
<evidence type="ECO:0000313" key="1">
    <source>
        <dbReference type="EMBL" id="MBO8426248.1"/>
    </source>
</evidence>
<reference evidence="1" key="2">
    <citation type="journal article" date="2021" name="PeerJ">
        <title>Extensive microbial diversity within the chicken gut microbiome revealed by metagenomics and culture.</title>
        <authorList>
            <person name="Gilroy R."/>
            <person name="Ravi A."/>
            <person name="Getino M."/>
            <person name="Pursley I."/>
            <person name="Horton D.L."/>
            <person name="Alikhan N.F."/>
            <person name="Baker D."/>
            <person name="Gharbi K."/>
            <person name="Hall N."/>
            <person name="Watson M."/>
            <person name="Adriaenssens E.M."/>
            <person name="Foster-Nyarko E."/>
            <person name="Jarju S."/>
            <person name="Secka A."/>
            <person name="Antonio M."/>
            <person name="Oren A."/>
            <person name="Chaudhuri R.R."/>
            <person name="La Ragione R."/>
            <person name="Hildebrand F."/>
            <person name="Pallen M.J."/>
        </authorList>
    </citation>
    <scope>NUCLEOTIDE SEQUENCE</scope>
    <source>
        <strain evidence="1">17113</strain>
    </source>
</reference>
<gene>
    <name evidence="1" type="ORF">IAC61_02885</name>
</gene>
<dbReference type="Proteomes" id="UP000823634">
    <property type="component" value="Unassembled WGS sequence"/>
</dbReference>
<reference evidence="1" key="1">
    <citation type="submission" date="2020-10" db="EMBL/GenBank/DDBJ databases">
        <authorList>
            <person name="Gilroy R."/>
        </authorList>
    </citation>
    <scope>NUCLEOTIDE SEQUENCE</scope>
    <source>
        <strain evidence="1">17113</strain>
    </source>
</reference>
<comment type="caution">
    <text evidence="1">The sequence shown here is derived from an EMBL/GenBank/DDBJ whole genome shotgun (WGS) entry which is preliminary data.</text>
</comment>
<accession>A0A9D9GW81</accession>